<dbReference type="Proteomes" id="UP001174694">
    <property type="component" value="Unassembled WGS sequence"/>
</dbReference>
<feature type="compositionally biased region" description="Basic and acidic residues" evidence="1">
    <location>
        <begin position="14"/>
        <end position="40"/>
    </location>
</feature>
<gene>
    <name evidence="2" type="ORF">NKR23_g10934</name>
</gene>
<dbReference type="SUPFAM" id="SSF48452">
    <property type="entry name" value="TPR-like"/>
    <property type="match status" value="2"/>
</dbReference>
<reference evidence="2" key="1">
    <citation type="submission" date="2022-07" db="EMBL/GenBank/DDBJ databases">
        <title>Fungi with potential for degradation of polypropylene.</title>
        <authorList>
            <person name="Gostincar C."/>
        </authorList>
    </citation>
    <scope>NUCLEOTIDE SEQUENCE</scope>
    <source>
        <strain evidence="2">EXF-13308</strain>
    </source>
</reference>
<evidence type="ECO:0008006" key="4">
    <source>
        <dbReference type="Google" id="ProtNLM"/>
    </source>
</evidence>
<evidence type="ECO:0000313" key="2">
    <source>
        <dbReference type="EMBL" id="KAJ9133163.1"/>
    </source>
</evidence>
<dbReference type="Gene3D" id="1.25.40.10">
    <property type="entry name" value="Tetratricopeptide repeat domain"/>
    <property type="match status" value="2"/>
</dbReference>
<keyword evidence="3" id="KW-1185">Reference proteome</keyword>
<evidence type="ECO:0000256" key="1">
    <source>
        <dbReference type="SAM" id="MobiDB-lite"/>
    </source>
</evidence>
<dbReference type="EMBL" id="JANBVO010000052">
    <property type="protein sequence ID" value="KAJ9133163.1"/>
    <property type="molecule type" value="Genomic_DNA"/>
</dbReference>
<dbReference type="InterPro" id="IPR053137">
    <property type="entry name" value="NLR-like"/>
</dbReference>
<comment type="caution">
    <text evidence="2">The sequence shown here is derived from an EMBL/GenBank/DDBJ whole genome shotgun (WGS) entry which is preliminary data.</text>
</comment>
<dbReference type="AlphaFoldDB" id="A0AA38VDW4"/>
<dbReference type="PANTHER" id="PTHR46082">
    <property type="entry name" value="ATP/GTP-BINDING PROTEIN-RELATED"/>
    <property type="match status" value="1"/>
</dbReference>
<name>A0AA38VDW4_9PEZI</name>
<protein>
    <recommendedName>
        <fullName evidence="4">Kinesin light chain</fullName>
    </recommendedName>
</protein>
<accession>A0AA38VDW4</accession>
<feature type="region of interest" description="Disordered" evidence="1">
    <location>
        <begin position="1"/>
        <end position="69"/>
    </location>
</feature>
<organism evidence="2 3">
    <name type="scientific">Pleurostoma richardsiae</name>
    <dbReference type="NCBI Taxonomy" id="41990"/>
    <lineage>
        <taxon>Eukaryota</taxon>
        <taxon>Fungi</taxon>
        <taxon>Dikarya</taxon>
        <taxon>Ascomycota</taxon>
        <taxon>Pezizomycotina</taxon>
        <taxon>Sordariomycetes</taxon>
        <taxon>Sordariomycetidae</taxon>
        <taxon>Calosphaeriales</taxon>
        <taxon>Pleurostomataceae</taxon>
        <taxon>Pleurostoma</taxon>
    </lineage>
</organism>
<sequence>MAETDKTSYNTDDYFTRSRSETGKRSEQARTEPLSDRKPLNEPQPSAPNPAGRTKGPFRTDVKETPPLSTPEAEWIVNSRCAGLYFDRCDLHNAKVLYDLCVKTGQGTTFAGTDVILRCQLHSGMIKICKGQLADAINELGKVKTECEENIMRLERQFRAGKSEQSRDIAKASSPLEGEPTTSGHSSDAEEVHRGTAWPPEARHLRENFVILRGELELQLSVALTRQGMFGIAQQQLRKQHREFGAAWQRIMDGSYSNLDPRTVQTAIGTSRLLGLVDAYRGRFTRALVLIEEAETGLDPLRSLIETQAAQEEPDAQDPAATTPALSANAALSTQFSISLSKAKVLMLRGLYRDGLKQIDPALTSMEQHLGTSHLLSLETRYVKSSMLMLSGRLSEAKALCLDTIELLTRRFGREHPIGLELINVVASIYRLQGRPLEALGTGQTLLSRARQLLGDQNQQTVRYTIQMASINLWVGNYQDGHRQLTDAYATATGMWGADHPWTIRCLAEIAFAEFLIGRLSRSESALVKALTQERDLRGIPAVSTDSEGEDTLLGCTEVEKPVLTILAAVLRFATHDTEDALGKQKEPLQPRIPFDDIDRYKSEDVIIHPDVLSTLELWATLEATKRSARRELVVWVQETILETRKQLEPLGDSHVSTLQAALNLANTLRRDTNTESLSRAEEEYRYVVDRACESLELGPQHPLALSARQGLYLAQLGRGFEDERDELVERFLDILGAQSTRLGNLHPDTMQSRLTTFAVVVFADREQAVKIADELLALLRDDEARAQRLVEFILLEEKAALVYDRSGDSTQALLLLGRLVGEVAVRREGVSEDMNEWEVLLHGINVEAEQVRRRAERNFAQH</sequence>
<feature type="region of interest" description="Disordered" evidence="1">
    <location>
        <begin position="159"/>
        <end position="198"/>
    </location>
</feature>
<proteinExistence type="predicted"/>
<evidence type="ECO:0000313" key="3">
    <source>
        <dbReference type="Proteomes" id="UP001174694"/>
    </source>
</evidence>
<dbReference type="PANTHER" id="PTHR46082:SF11">
    <property type="entry name" value="AAA+ ATPASE DOMAIN-CONTAINING PROTEIN-RELATED"/>
    <property type="match status" value="1"/>
</dbReference>
<feature type="compositionally biased region" description="Basic and acidic residues" evidence="1">
    <location>
        <begin position="159"/>
        <end position="170"/>
    </location>
</feature>
<dbReference type="InterPro" id="IPR011990">
    <property type="entry name" value="TPR-like_helical_dom_sf"/>
</dbReference>